<organism evidence="3 4">
    <name type="scientific">Manduca sexta</name>
    <name type="common">Tobacco hawkmoth</name>
    <name type="synonym">Tobacco hornworm</name>
    <dbReference type="NCBI Taxonomy" id="7130"/>
    <lineage>
        <taxon>Eukaryota</taxon>
        <taxon>Metazoa</taxon>
        <taxon>Ecdysozoa</taxon>
        <taxon>Arthropoda</taxon>
        <taxon>Hexapoda</taxon>
        <taxon>Insecta</taxon>
        <taxon>Pterygota</taxon>
        <taxon>Neoptera</taxon>
        <taxon>Endopterygota</taxon>
        <taxon>Lepidoptera</taxon>
        <taxon>Glossata</taxon>
        <taxon>Ditrysia</taxon>
        <taxon>Bombycoidea</taxon>
        <taxon>Sphingidae</taxon>
        <taxon>Sphinginae</taxon>
        <taxon>Sphingini</taxon>
        <taxon>Manduca</taxon>
    </lineage>
</organism>
<sequence length="113" mass="12932">MNTFLVLVLCACAYLDTVHCVHEDYTDTDVKADGHSVRSARPEETSPQYDINDAKNLFDQFILDYHKTYADAKEYEQRYINFVNNLKDIIQINKDGGSATINLFADLSESEFP</sequence>
<evidence type="ECO:0000256" key="1">
    <source>
        <dbReference type="SAM" id="SignalP"/>
    </source>
</evidence>
<dbReference type="AlphaFoldDB" id="A0A921YT05"/>
<gene>
    <name evidence="3" type="ORF">O3G_MSEX003857</name>
</gene>
<evidence type="ECO:0000313" key="4">
    <source>
        <dbReference type="Proteomes" id="UP000791440"/>
    </source>
</evidence>
<dbReference type="Pfam" id="PF08246">
    <property type="entry name" value="Inhibitor_I29"/>
    <property type="match status" value="1"/>
</dbReference>
<accession>A0A921YT05</accession>
<feature type="chain" id="PRO_5037273039" description="Cathepsin propeptide inhibitor domain-containing protein" evidence="1">
    <location>
        <begin position="21"/>
        <end position="113"/>
    </location>
</feature>
<keyword evidence="4" id="KW-1185">Reference proteome</keyword>
<comment type="caution">
    <text evidence="3">The sequence shown here is derived from an EMBL/GenBank/DDBJ whole genome shotgun (WGS) entry which is preliminary data.</text>
</comment>
<name>A0A921YT05_MANSE</name>
<dbReference type="InterPro" id="IPR013201">
    <property type="entry name" value="Prot_inhib_I29"/>
</dbReference>
<keyword evidence="1" id="KW-0732">Signal</keyword>
<feature type="domain" description="Cathepsin propeptide inhibitor" evidence="2">
    <location>
        <begin position="58"/>
        <end position="112"/>
    </location>
</feature>
<reference evidence="3" key="1">
    <citation type="journal article" date="2016" name="Insect Biochem. Mol. Biol.">
        <title>Multifaceted biological insights from a draft genome sequence of the tobacco hornworm moth, Manduca sexta.</title>
        <authorList>
            <person name="Kanost M.R."/>
            <person name="Arrese E.L."/>
            <person name="Cao X."/>
            <person name="Chen Y.R."/>
            <person name="Chellapilla S."/>
            <person name="Goldsmith M.R."/>
            <person name="Grosse-Wilde E."/>
            <person name="Heckel D.G."/>
            <person name="Herndon N."/>
            <person name="Jiang H."/>
            <person name="Papanicolaou A."/>
            <person name="Qu J."/>
            <person name="Soulages J.L."/>
            <person name="Vogel H."/>
            <person name="Walters J."/>
            <person name="Waterhouse R.M."/>
            <person name="Ahn S.J."/>
            <person name="Almeida F.C."/>
            <person name="An C."/>
            <person name="Aqrawi P."/>
            <person name="Bretschneider A."/>
            <person name="Bryant W.B."/>
            <person name="Bucks S."/>
            <person name="Chao H."/>
            <person name="Chevignon G."/>
            <person name="Christen J.M."/>
            <person name="Clarke D.F."/>
            <person name="Dittmer N.T."/>
            <person name="Ferguson L.C.F."/>
            <person name="Garavelou S."/>
            <person name="Gordon K.H.J."/>
            <person name="Gunaratna R.T."/>
            <person name="Han Y."/>
            <person name="Hauser F."/>
            <person name="He Y."/>
            <person name="Heidel-Fischer H."/>
            <person name="Hirsh A."/>
            <person name="Hu Y."/>
            <person name="Jiang H."/>
            <person name="Kalra D."/>
            <person name="Klinner C."/>
            <person name="Konig C."/>
            <person name="Kovar C."/>
            <person name="Kroll A.R."/>
            <person name="Kuwar S.S."/>
            <person name="Lee S.L."/>
            <person name="Lehman R."/>
            <person name="Li K."/>
            <person name="Li Z."/>
            <person name="Liang H."/>
            <person name="Lovelace S."/>
            <person name="Lu Z."/>
            <person name="Mansfield J.H."/>
            <person name="McCulloch K.J."/>
            <person name="Mathew T."/>
            <person name="Morton B."/>
            <person name="Muzny D.M."/>
            <person name="Neunemann D."/>
            <person name="Ongeri F."/>
            <person name="Pauchet Y."/>
            <person name="Pu L.L."/>
            <person name="Pyrousis I."/>
            <person name="Rao X.J."/>
            <person name="Redding A."/>
            <person name="Roesel C."/>
            <person name="Sanchez-Gracia A."/>
            <person name="Schaack S."/>
            <person name="Shukla A."/>
            <person name="Tetreau G."/>
            <person name="Wang Y."/>
            <person name="Xiong G.H."/>
            <person name="Traut W."/>
            <person name="Walsh T.K."/>
            <person name="Worley K.C."/>
            <person name="Wu D."/>
            <person name="Wu W."/>
            <person name="Wu Y.Q."/>
            <person name="Zhang X."/>
            <person name="Zou Z."/>
            <person name="Zucker H."/>
            <person name="Briscoe A.D."/>
            <person name="Burmester T."/>
            <person name="Clem R.J."/>
            <person name="Feyereisen R."/>
            <person name="Grimmelikhuijzen C.J.P."/>
            <person name="Hamodrakas S.J."/>
            <person name="Hansson B.S."/>
            <person name="Huguet E."/>
            <person name="Jermiin L.S."/>
            <person name="Lan Q."/>
            <person name="Lehman H.K."/>
            <person name="Lorenzen M."/>
            <person name="Merzendorfer H."/>
            <person name="Michalopoulos I."/>
            <person name="Morton D.B."/>
            <person name="Muthukrishnan S."/>
            <person name="Oakeshott J.G."/>
            <person name="Palmer W."/>
            <person name="Park Y."/>
            <person name="Passarelli A.L."/>
            <person name="Rozas J."/>
            <person name="Schwartz L.M."/>
            <person name="Smith W."/>
            <person name="Southgate A."/>
            <person name="Vilcinskas A."/>
            <person name="Vogt R."/>
            <person name="Wang P."/>
            <person name="Werren J."/>
            <person name="Yu X.Q."/>
            <person name="Zhou J.J."/>
            <person name="Brown S.J."/>
            <person name="Scherer S.E."/>
            <person name="Richards S."/>
            <person name="Blissard G.W."/>
        </authorList>
    </citation>
    <scope>NUCLEOTIDE SEQUENCE</scope>
</reference>
<feature type="signal peptide" evidence="1">
    <location>
        <begin position="1"/>
        <end position="20"/>
    </location>
</feature>
<evidence type="ECO:0000259" key="2">
    <source>
        <dbReference type="SMART" id="SM00848"/>
    </source>
</evidence>
<reference evidence="3" key="2">
    <citation type="submission" date="2020-12" db="EMBL/GenBank/DDBJ databases">
        <authorList>
            <person name="Kanost M."/>
        </authorList>
    </citation>
    <scope>NUCLEOTIDE SEQUENCE</scope>
</reference>
<protein>
    <recommendedName>
        <fullName evidence="2">Cathepsin propeptide inhibitor domain-containing protein</fullName>
    </recommendedName>
</protein>
<dbReference type="Proteomes" id="UP000791440">
    <property type="component" value="Unassembled WGS sequence"/>
</dbReference>
<proteinExistence type="predicted"/>
<dbReference type="SMART" id="SM00848">
    <property type="entry name" value="Inhibitor_I29"/>
    <property type="match status" value="1"/>
</dbReference>
<dbReference type="EMBL" id="JH668319">
    <property type="protein sequence ID" value="KAG6445366.1"/>
    <property type="molecule type" value="Genomic_DNA"/>
</dbReference>
<evidence type="ECO:0000313" key="3">
    <source>
        <dbReference type="EMBL" id="KAG6445366.1"/>
    </source>
</evidence>